<feature type="region of interest" description="Disordered" evidence="1">
    <location>
        <begin position="803"/>
        <end position="826"/>
    </location>
</feature>
<evidence type="ECO:0000313" key="3">
    <source>
        <dbReference type="EMBL" id="AET64037.1"/>
    </source>
</evidence>
<reference evidence="3 4" key="1">
    <citation type="journal article" date="2012" name="PLoS ONE">
        <title>The genome characteristics and predicted function of methyl-group oxidation pathway in the obligate aceticlastic methanogens, Methanosaeta spp.</title>
        <authorList>
            <person name="Zhu J."/>
            <person name="Zheng H."/>
            <person name="Ai G."/>
            <person name="Zhang G."/>
            <person name="Liu D."/>
            <person name="Liu X."/>
            <person name="Dong X."/>
        </authorList>
    </citation>
    <scope>NUCLEOTIDE SEQUENCE [LARGE SCALE GENOMIC DNA]</scope>
    <source>
        <strain evidence="3 4">6Ac</strain>
    </source>
</reference>
<dbReference type="GO" id="GO:0003676">
    <property type="term" value="F:nucleic acid binding"/>
    <property type="evidence" value="ECO:0007669"/>
    <property type="project" value="InterPro"/>
</dbReference>
<evidence type="ECO:0000313" key="4">
    <source>
        <dbReference type="Proteomes" id="UP000005877"/>
    </source>
</evidence>
<dbReference type="GO" id="GO:0008168">
    <property type="term" value="F:methyltransferase activity"/>
    <property type="evidence" value="ECO:0007669"/>
    <property type="project" value="InterPro"/>
</dbReference>
<dbReference type="REBASE" id="41494">
    <property type="entry name" value="M.Mha6AcORF659P"/>
</dbReference>
<feature type="compositionally biased region" description="Gly residues" evidence="1">
    <location>
        <begin position="803"/>
        <end position="812"/>
    </location>
</feature>
<dbReference type="Proteomes" id="UP000005877">
    <property type="component" value="Chromosome"/>
</dbReference>
<feature type="region of interest" description="Disordered" evidence="1">
    <location>
        <begin position="879"/>
        <end position="908"/>
    </location>
</feature>
<dbReference type="HOGENOM" id="CLU_007795_2_0_2"/>
<dbReference type="InterPro" id="IPR029063">
    <property type="entry name" value="SAM-dependent_MTases_sf"/>
</dbReference>
<dbReference type="Pfam" id="PF06634">
    <property type="entry name" value="DUF1156"/>
    <property type="match status" value="1"/>
</dbReference>
<dbReference type="GeneID" id="12509828"/>
<name>G7WK44_METH6</name>
<dbReference type="SUPFAM" id="SSF53335">
    <property type="entry name" value="S-adenosyl-L-methionine-dependent methyltransferases"/>
    <property type="match status" value="2"/>
</dbReference>
<dbReference type="STRING" id="1110509.Mhar_0659"/>
<dbReference type="AlphaFoldDB" id="G7WK44"/>
<evidence type="ECO:0000259" key="2">
    <source>
        <dbReference type="Pfam" id="PF06634"/>
    </source>
</evidence>
<gene>
    <name evidence="3" type="ordered locus">Mhar_0659</name>
</gene>
<dbReference type="KEGG" id="mhi:Mhar_0659"/>
<keyword evidence="4" id="KW-1185">Reference proteome</keyword>
<dbReference type="InterPro" id="IPR009537">
    <property type="entry name" value="DUF1156"/>
</dbReference>
<dbReference type="PATRIC" id="fig|1110509.7.peg.733"/>
<sequence>MTHTATHHPKRLIEVDLPIKRISEHARREKSIRHGHISTLHIWWARRPLAACRAVVCASLWPDPADPLCPPEFREAAASAMRRFDEVSRDPLGQDPRDLDDPDELQRALLDFIAEFANWDRSTDQAYLDAARTLTQSAHEALGGLSGTRPLVVDPFAGGGAIPLEALRVGADAFASDLNPVAVLLNKVVLEYIPRYGQALADEVRRWGGWIKEEAERELAEFYPTDPDGATPIAYLWARTITCEGPGCGAEVPLIRSLWLAKKQNRSVALRMVPRMDERKVEFEILEGVRAREVGEGTVRRGSATCPVCGYTTPVASVRRQLKARRGGAADARLFAVVTTRPGERGRFYRLPTRQDLAAAKKAAEELERRKAEHVGPLSLVPDEPTPMGGGSGAGRAFSQRNYGMDLFEDLFTPRQALALTTLARLVREAGEKVAEEQENGLAAAVQTCLSLAIDRSADKLSSLARWDTSRENPQGTFSRQALQIVWDFDEVNPLSGSGGDWNTALTWISLVSESVSSFFLDFQGHAESKSANKNDLPDEFAQILFTDPPYYDAVPYADLSDFFYVWLKRTLPKPLRSQFSDPLTPKGDEIIVDEVKGKDRPYFESTMTQALAEGRRVLAPEGIGVVVFANKTTTGWEAMLQALLDAGWVITASWPIDTEMGTRLRAMNSAALASSVHLVCRPRENPDGTLKEEVGDWRDVLAELPQKIHGWMPRLAEEGVVGADAIFSCIGPALEVFSRYSRVEKASGEAVALGEYLVEVWAAVSREALNMIFEGADATGFEEDARLTAMWLWTLSTGANGNGNGNNGGLGGEEDEAGGEVGGRSGRAVRGEYSLEYDAARKIAQGIGAHMETLPDLVEIKGGSARLLSVAERSDRLFGKGTGKGASPAERAGPRRTGKKRQAQASFEEGEMVVPLGEDGFGAGGGGSGGTAAQPVLAETVLDRVHQAMLLFAEGRSEALRSFLVEEVGGDQRFWRLAQALVALYPASTEERRWVEGVLARKKGLGL</sequence>
<dbReference type="Gene3D" id="3.40.50.150">
    <property type="entry name" value="Vaccinia Virus protein VP39"/>
    <property type="match status" value="2"/>
</dbReference>
<feature type="domain" description="DUF1156" evidence="2">
    <location>
        <begin position="17"/>
        <end position="69"/>
    </location>
</feature>
<dbReference type="RefSeq" id="WP_014586222.1">
    <property type="nucleotide sequence ID" value="NC_017527.1"/>
</dbReference>
<protein>
    <recommendedName>
        <fullName evidence="2">DUF1156 domain-containing protein</fullName>
    </recommendedName>
</protein>
<organism evidence="3 4">
    <name type="scientific">Methanothrix harundinacea (strain 6Ac)</name>
    <name type="common">Methanosaeta harundinacea</name>
    <dbReference type="NCBI Taxonomy" id="1110509"/>
    <lineage>
        <taxon>Archaea</taxon>
        <taxon>Methanobacteriati</taxon>
        <taxon>Methanobacteriota</taxon>
        <taxon>Stenosarchaea group</taxon>
        <taxon>Methanomicrobia</taxon>
        <taxon>Methanotrichales</taxon>
        <taxon>Methanotrichaceae</taxon>
        <taxon>Methanothrix</taxon>
    </lineage>
</organism>
<dbReference type="InterPro" id="IPR002052">
    <property type="entry name" value="DNA_methylase_N6_adenine_CS"/>
</dbReference>
<evidence type="ECO:0000256" key="1">
    <source>
        <dbReference type="SAM" id="MobiDB-lite"/>
    </source>
</evidence>
<dbReference type="EMBL" id="CP003117">
    <property type="protein sequence ID" value="AET64037.1"/>
    <property type="molecule type" value="Genomic_DNA"/>
</dbReference>
<dbReference type="OrthoDB" id="93530at2157"/>
<dbReference type="GO" id="GO:0032259">
    <property type="term" value="P:methylation"/>
    <property type="evidence" value="ECO:0007669"/>
    <property type="project" value="InterPro"/>
</dbReference>
<proteinExistence type="predicted"/>
<dbReference type="PROSITE" id="PS00092">
    <property type="entry name" value="N6_MTASE"/>
    <property type="match status" value="1"/>
</dbReference>
<accession>G7WK44</accession>